<dbReference type="SMART" id="SM00028">
    <property type="entry name" value="TPR"/>
    <property type="match status" value="7"/>
</dbReference>
<evidence type="ECO:0000256" key="2">
    <source>
        <dbReference type="SAM" id="MobiDB-lite"/>
    </source>
</evidence>
<dbReference type="InterPro" id="IPR044534">
    <property type="entry name" value="TTL1-4"/>
</dbReference>
<dbReference type="Gene3D" id="1.25.40.10">
    <property type="entry name" value="Tetratricopeptide repeat domain"/>
    <property type="match status" value="1"/>
</dbReference>
<feature type="compositionally biased region" description="Low complexity" evidence="2">
    <location>
        <begin position="47"/>
        <end position="61"/>
    </location>
</feature>
<dbReference type="OrthoDB" id="2335338at2759"/>
<dbReference type="Proteomes" id="UP000604825">
    <property type="component" value="Unassembled WGS sequence"/>
</dbReference>
<sequence length="594" mass="63867">MVAMTEPRDPPPPTGCAMFGIYSGMFRRRRSASMTSLHRINGASSDAEAQAPNAAPAPANPAHHRKPGVHHDSSSLVRRPNAMPVPAARNGAVARAAAPAANDRSRPITKVANAVGGGPRPAVEPAAEYTGMAAELDKMILDHQRVKGTTQLVRATSGNMMLHRNLGNLNAGGGGGAPARNSVERAAKATNERKAPNGYAFSGMGNIVKEPRPAGGGELCRALSHRTDPEKLKEMGNEEYRQGHYSEAVALYDQAIMMDARRPAYWSNKAAALAALGRLIEAVGDCKEAVRIDPSYDRAHHRLGGLYLRLGEPDKAIYHFKQSSNESAEADVARAQSVKSRIAKSSDARRLKNWITVLQEAQAAVSDGADCAPQVMALQAEALLRLQRHDDADSLLSSAAAPRFGVDESTKFFGTFGHAYFLIARAQVDMAAGRFEDAVATAQTAFQLDPSNREVTVVQRRAKAAAAARLRGNDLFKAAKFVEACAAYGEGLDREPGNAVLLCNRAACHAKLGRHEKAVEDCSGALVVRPSYSKARLRRADCNVKLERWEASLRDYQVLIQELPENEDVKKALSEVEAKLKGQRNGGAAARSQH</sequence>
<dbReference type="EMBL" id="CAJGYO010000007">
    <property type="protein sequence ID" value="CAD6242332.1"/>
    <property type="molecule type" value="Genomic_DNA"/>
</dbReference>
<keyword evidence="1" id="KW-0802">TPR repeat</keyword>
<dbReference type="InterPro" id="IPR011990">
    <property type="entry name" value="TPR-like_helical_dom_sf"/>
</dbReference>
<accession>A0A811PCM5</accession>
<evidence type="ECO:0000313" key="3">
    <source>
        <dbReference type="EMBL" id="CAD6242332.1"/>
    </source>
</evidence>
<dbReference type="GO" id="GO:0005737">
    <property type="term" value="C:cytoplasm"/>
    <property type="evidence" value="ECO:0007669"/>
    <property type="project" value="TreeGrafter"/>
</dbReference>
<dbReference type="AlphaFoldDB" id="A0A811PCM5"/>
<dbReference type="PROSITE" id="PS50005">
    <property type="entry name" value="TPR"/>
    <property type="match status" value="2"/>
</dbReference>
<feature type="region of interest" description="Disordered" evidence="2">
    <location>
        <begin position="44"/>
        <end position="78"/>
    </location>
</feature>
<evidence type="ECO:0000256" key="1">
    <source>
        <dbReference type="PROSITE-ProRule" id="PRU00339"/>
    </source>
</evidence>
<dbReference type="SUPFAM" id="SSF48452">
    <property type="entry name" value="TPR-like"/>
    <property type="match status" value="2"/>
</dbReference>
<feature type="repeat" description="TPR" evidence="1">
    <location>
        <begin position="229"/>
        <end position="262"/>
    </location>
</feature>
<name>A0A811PCM5_9POAL</name>
<reference evidence="3" key="1">
    <citation type="submission" date="2020-10" db="EMBL/GenBank/DDBJ databases">
        <authorList>
            <person name="Han B."/>
            <person name="Lu T."/>
            <person name="Zhao Q."/>
            <person name="Huang X."/>
            <person name="Zhao Y."/>
        </authorList>
    </citation>
    <scope>NUCLEOTIDE SEQUENCE</scope>
</reference>
<protein>
    <submittedName>
        <fullName evidence="3">Uncharacterized protein</fullName>
    </submittedName>
</protein>
<dbReference type="InterPro" id="IPR019734">
    <property type="entry name" value="TPR_rpt"/>
</dbReference>
<proteinExistence type="predicted"/>
<dbReference type="Pfam" id="PF13432">
    <property type="entry name" value="TPR_16"/>
    <property type="match status" value="2"/>
</dbReference>
<gene>
    <name evidence="3" type="ORF">NCGR_LOCUS27854</name>
</gene>
<feature type="repeat" description="TPR" evidence="1">
    <location>
        <begin position="419"/>
        <end position="452"/>
    </location>
</feature>
<comment type="caution">
    <text evidence="3">The sequence shown here is derived from an EMBL/GenBank/DDBJ whole genome shotgun (WGS) entry which is preliminary data.</text>
</comment>
<dbReference type="PANTHER" id="PTHR46050">
    <property type="entry name" value="TPR REPEAT-CONTAINING THIOREDOXIN"/>
    <property type="match status" value="1"/>
</dbReference>
<keyword evidence="4" id="KW-1185">Reference proteome</keyword>
<organism evidence="3 4">
    <name type="scientific">Miscanthus lutarioriparius</name>
    <dbReference type="NCBI Taxonomy" id="422564"/>
    <lineage>
        <taxon>Eukaryota</taxon>
        <taxon>Viridiplantae</taxon>
        <taxon>Streptophyta</taxon>
        <taxon>Embryophyta</taxon>
        <taxon>Tracheophyta</taxon>
        <taxon>Spermatophyta</taxon>
        <taxon>Magnoliopsida</taxon>
        <taxon>Liliopsida</taxon>
        <taxon>Poales</taxon>
        <taxon>Poaceae</taxon>
        <taxon>PACMAD clade</taxon>
        <taxon>Panicoideae</taxon>
        <taxon>Andropogonodae</taxon>
        <taxon>Andropogoneae</taxon>
        <taxon>Saccharinae</taxon>
        <taxon>Miscanthus</taxon>
    </lineage>
</organism>
<dbReference type="PANTHER" id="PTHR46050:SF7">
    <property type="entry name" value="TETRATRICOPEPTIDE REPEAT (TPR)-LIKE SUPERFAMILY PROTEIN"/>
    <property type="match status" value="1"/>
</dbReference>
<evidence type="ECO:0000313" key="4">
    <source>
        <dbReference type="Proteomes" id="UP000604825"/>
    </source>
</evidence>